<dbReference type="InterPro" id="IPR005346">
    <property type="entry name" value="RnfH"/>
</dbReference>
<dbReference type="EMBL" id="JBGUAW010000008">
    <property type="protein sequence ID" value="MFA9461678.1"/>
    <property type="molecule type" value="Genomic_DNA"/>
</dbReference>
<evidence type="ECO:0000256" key="1">
    <source>
        <dbReference type="ARBA" id="ARBA00010645"/>
    </source>
</evidence>
<reference evidence="4 5" key="1">
    <citation type="submission" date="2024-08" db="EMBL/GenBank/DDBJ databases">
        <title>Whole-genome sequencing of halo(alkali)philic microorganisms from hypersaline lakes.</title>
        <authorList>
            <person name="Sorokin D.Y."/>
            <person name="Merkel A.Y."/>
            <person name="Messina E."/>
            <person name="Yakimov M."/>
        </authorList>
    </citation>
    <scope>NUCLEOTIDE SEQUENCE [LARGE SCALE GENOMIC DNA]</scope>
    <source>
        <strain evidence="4 5">Cl-TMA</strain>
    </source>
</reference>
<comment type="similarity">
    <text evidence="1 2">Belongs to the UPF0125 (RnfH) family.</text>
</comment>
<dbReference type="InterPro" id="IPR037021">
    <property type="entry name" value="RnfH_sf"/>
</dbReference>
<dbReference type="RefSeq" id="WP_373656461.1">
    <property type="nucleotide sequence ID" value="NZ_JBGUAW010000008.1"/>
</dbReference>
<evidence type="ECO:0000313" key="5">
    <source>
        <dbReference type="Proteomes" id="UP001575181"/>
    </source>
</evidence>
<accession>A0ABV4TYQ2</accession>
<dbReference type="PANTHER" id="PTHR37483">
    <property type="entry name" value="UPF0125 PROTEIN RATB"/>
    <property type="match status" value="1"/>
</dbReference>
<dbReference type="NCBIfam" id="NF002490">
    <property type="entry name" value="PRK01777.1"/>
    <property type="match status" value="1"/>
</dbReference>
<feature type="region of interest" description="Disordered" evidence="3">
    <location>
        <begin position="67"/>
        <end position="111"/>
    </location>
</feature>
<evidence type="ECO:0000256" key="2">
    <source>
        <dbReference type="HAMAP-Rule" id="MF_00460"/>
    </source>
</evidence>
<dbReference type="InterPro" id="IPR016155">
    <property type="entry name" value="Mopterin_synth/thiamin_S_b"/>
</dbReference>
<dbReference type="SUPFAM" id="SSF54285">
    <property type="entry name" value="MoaD/ThiS"/>
    <property type="match status" value="1"/>
</dbReference>
<dbReference type="Pfam" id="PF03658">
    <property type="entry name" value="Ub-RnfH"/>
    <property type="match status" value="1"/>
</dbReference>
<dbReference type="PANTHER" id="PTHR37483:SF1">
    <property type="entry name" value="UPF0125 PROTEIN RATB"/>
    <property type="match status" value="1"/>
</dbReference>
<dbReference type="HAMAP" id="MF_00460">
    <property type="entry name" value="UPF0125_RnfH"/>
    <property type="match status" value="1"/>
</dbReference>
<comment type="caution">
    <text evidence="4">The sequence shown here is derived from an EMBL/GenBank/DDBJ whole genome shotgun (WGS) entry which is preliminary data.</text>
</comment>
<gene>
    <name evidence="4" type="ORF">ACERLL_12680</name>
</gene>
<evidence type="ECO:0000313" key="4">
    <source>
        <dbReference type="EMBL" id="MFA9461678.1"/>
    </source>
</evidence>
<evidence type="ECO:0000256" key="3">
    <source>
        <dbReference type="SAM" id="MobiDB-lite"/>
    </source>
</evidence>
<name>A0ABV4TYQ2_9GAMM</name>
<dbReference type="Proteomes" id="UP001575181">
    <property type="component" value="Unassembled WGS sequence"/>
</dbReference>
<organism evidence="4 5">
    <name type="scientific">Thiohalorhabdus methylotrophus</name>
    <dbReference type="NCBI Taxonomy" id="3242694"/>
    <lineage>
        <taxon>Bacteria</taxon>
        <taxon>Pseudomonadati</taxon>
        <taxon>Pseudomonadota</taxon>
        <taxon>Gammaproteobacteria</taxon>
        <taxon>Thiohalorhabdales</taxon>
        <taxon>Thiohalorhabdaceae</taxon>
        <taxon>Thiohalorhabdus</taxon>
    </lineage>
</organism>
<proteinExistence type="inferred from homology"/>
<protein>
    <recommendedName>
        <fullName evidence="2">UPF0125 protein ACERLL_12680</fullName>
    </recommendedName>
</protein>
<keyword evidence="5" id="KW-1185">Reference proteome</keyword>
<sequence length="111" mass="12377">MQVSVAYAEPDHQEWVEFEAPEGVTAEQAVRMSGILEKFPHLELEGKKLGIFGKPVKNDQELREGDRVEVYRPLQADPKKARTRKRKQAEEESGGEAEGTKAGQDAPEEGT</sequence>
<dbReference type="Gene3D" id="3.10.20.280">
    <property type="entry name" value="RnfH-like"/>
    <property type="match status" value="1"/>
</dbReference>